<sequence>MHTVLRIPELLHFIFEQSSRKDNIQNALVCKQWSEIALDVVWHDVDSLAALFNLLSPVVKAPVNWFPHVYSFDFRTEPTANDWERFEKLYSHRIRRLALSDKGNCDFTSILQRVARDRPPRPLLPNLRELGCSGKSIQKHLVLFMHEGVRRATISCLSDSMLVLGILEQFRFITPNLMHLEVCFTPRDGDTARLVDIVKHMLHLETVSLPMHQDSCMLFARLSRLKRLKTLNLTSPYVDGPMPDCPLRVDLLQSLQHLELAVDYELATRSLQHDMPSLRSIIICSDHIESPDHFRQLASAIANACRDITTVHLTFNRKPYHLAEINFPLKSFVSVADIEPLFQCKSISDLKITHLYALNEVHANAGKLGLNFPGLRSLVLNPNGSNPAKYRIKPSARVLLRIAKSCPNIEHLGIPFSTSALDNDISCVLHNLQTLDVGVSEVREEIQTALFFSEILPPKCKILWDQSYIQKSAQLWRNVQNAFPRLAERARLTRRTLDSKKKLQTKLKFAEERLKSVVVLEDKVLVLTRELERERAKNASFSIEGLEVDTTVDGAGDTCALSFEST</sequence>
<dbReference type="Gene3D" id="3.80.10.10">
    <property type="entry name" value="Ribonuclease Inhibitor"/>
    <property type="match status" value="1"/>
</dbReference>
<organism evidence="1 2">
    <name type="scientific">Marasmiellus scandens</name>
    <dbReference type="NCBI Taxonomy" id="2682957"/>
    <lineage>
        <taxon>Eukaryota</taxon>
        <taxon>Fungi</taxon>
        <taxon>Dikarya</taxon>
        <taxon>Basidiomycota</taxon>
        <taxon>Agaricomycotina</taxon>
        <taxon>Agaricomycetes</taxon>
        <taxon>Agaricomycetidae</taxon>
        <taxon>Agaricales</taxon>
        <taxon>Marasmiineae</taxon>
        <taxon>Omphalotaceae</taxon>
        <taxon>Marasmiellus</taxon>
    </lineage>
</organism>
<evidence type="ECO:0000313" key="2">
    <source>
        <dbReference type="Proteomes" id="UP001498398"/>
    </source>
</evidence>
<protein>
    <recommendedName>
        <fullName evidence="3">F-box domain-containing protein</fullName>
    </recommendedName>
</protein>
<accession>A0ABR1JBX5</accession>
<dbReference type="Proteomes" id="UP001498398">
    <property type="component" value="Unassembled WGS sequence"/>
</dbReference>
<dbReference type="InterPro" id="IPR032675">
    <property type="entry name" value="LRR_dom_sf"/>
</dbReference>
<proteinExistence type="predicted"/>
<gene>
    <name evidence="1" type="ORF">VKT23_010684</name>
</gene>
<keyword evidence="2" id="KW-1185">Reference proteome</keyword>
<dbReference type="SUPFAM" id="SSF52047">
    <property type="entry name" value="RNI-like"/>
    <property type="match status" value="1"/>
</dbReference>
<dbReference type="EMBL" id="JBANRG010000021">
    <property type="protein sequence ID" value="KAK7456436.1"/>
    <property type="molecule type" value="Genomic_DNA"/>
</dbReference>
<evidence type="ECO:0008006" key="3">
    <source>
        <dbReference type="Google" id="ProtNLM"/>
    </source>
</evidence>
<comment type="caution">
    <text evidence="1">The sequence shown here is derived from an EMBL/GenBank/DDBJ whole genome shotgun (WGS) entry which is preliminary data.</text>
</comment>
<reference evidence="1 2" key="1">
    <citation type="submission" date="2024-01" db="EMBL/GenBank/DDBJ databases">
        <title>A draft genome for the cacao thread blight pathogen Marasmiellus scandens.</title>
        <authorList>
            <person name="Baruah I.K."/>
            <person name="Leung J."/>
            <person name="Bukari Y."/>
            <person name="Amoako-Attah I."/>
            <person name="Meinhardt L.W."/>
            <person name="Bailey B.A."/>
            <person name="Cohen S.P."/>
        </authorList>
    </citation>
    <scope>NUCLEOTIDE SEQUENCE [LARGE SCALE GENOMIC DNA]</scope>
    <source>
        <strain evidence="1 2">GH-19</strain>
    </source>
</reference>
<evidence type="ECO:0000313" key="1">
    <source>
        <dbReference type="EMBL" id="KAK7456436.1"/>
    </source>
</evidence>
<name>A0ABR1JBX5_9AGAR</name>